<dbReference type="PANTHER" id="PTHR34387">
    <property type="entry name" value="SLR1258 PROTEIN"/>
    <property type="match status" value="1"/>
</dbReference>
<evidence type="ECO:0000256" key="1">
    <source>
        <dbReference type="SAM" id="SignalP"/>
    </source>
</evidence>
<name>A0A2V3VDJ4_9SPHN</name>
<proteinExistence type="predicted"/>
<feature type="signal peptide" evidence="1">
    <location>
        <begin position="1"/>
        <end position="23"/>
    </location>
</feature>
<dbReference type="AlphaFoldDB" id="A0A2V3VDJ4"/>
<evidence type="ECO:0000313" key="2">
    <source>
        <dbReference type="EMBL" id="PXW79244.1"/>
    </source>
</evidence>
<dbReference type="InterPro" id="IPR007497">
    <property type="entry name" value="SIMPL/DUF541"/>
</dbReference>
<reference evidence="2 3" key="1">
    <citation type="submission" date="2018-05" db="EMBL/GenBank/DDBJ databases">
        <title>Genomic Encyclopedia of Type Strains, Phase IV (KMG-IV): sequencing the most valuable type-strain genomes for metagenomic binning, comparative biology and taxonomic classification.</title>
        <authorList>
            <person name="Goeker M."/>
        </authorList>
    </citation>
    <scope>NUCLEOTIDE SEQUENCE [LARGE SCALE GENOMIC DNA]</scope>
    <source>
        <strain evidence="2 3">DSM 3183</strain>
    </source>
</reference>
<dbReference type="OrthoDB" id="9813144at2"/>
<dbReference type="GO" id="GO:0006974">
    <property type="term" value="P:DNA damage response"/>
    <property type="evidence" value="ECO:0007669"/>
    <property type="project" value="TreeGrafter"/>
</dbReference>
<gene>
    <name evidence="2" type="ORF">C7451_101308</name>
</gene>
<dbReference type="InterPro" id="IPR052022">
    <property type="entry name" value="26kDa_periplasmic_antigen"/>
</dbReference>
<accession>A0A2V3VDJ4</accession>
<dbReference type="PANTHER" id="PTHR34387:SF1">
    <property type="entry name" value="PERIPLASMIC IMMUNOGENIC PROTEIN"/>
    <property type="match status" value="1"/>
</dbReference>
<feature type="chain" id="PRO_5016080560" description="Secreted protein" evidence="1">
    <location>
        <begin position="24"/>
        <end position="243"/>
    </location>
</feature>
<dbReference type="Gene3D" id="3.30.70.2970">
    <property type="entry name" value="Protein of unknown function (DUF541), domain 2"/>
    <property type="match status" value="1"/>
</dbReference>
<keyword evidence="1" id="KW-0732">Signal</keyword>
<evidence type="ECO:0008006" key="4">
    <source>
        <dbReference type="Google" id="ProtNLM"/>
    </source>
</evidence>
<dbReference type="RefSeq" id="WP_110297203.1">
    <property type="nucleotide sequence ID" value="NZ_QJJM01000001.1"/>
</dbReference>
<organism evidence="2 3">
    <name type="scientific">Blastomonas natatoria</name>
    <dbReference type="NCBI Taxonomy" id="34015"/>
    <lineage>
        <taxon>Bacteria</taxon>
        <taxon>Pseudomonadati</taxon>
        <taxon>Pseudomonadota</taxon>
        <taxon>Alphaproteobacteria</taxon>
        <taxon>Sphingomonadales</taxon>
        <taxon>Sphingomonadaceae</taxon>
        <taxon>Blastomonas</taxon>
    </lineage>
</organism>
<dbReference type="Gene3D" id="3.30.110.170">
    <property type="entry name" value="Protein of unknown function (DUF541), domain 1"/>
    <property type="match status" value="1"/>
</dbReference>
<comment type="caution">
    <text evidence="2">The sequence shown here is derived from an EMBL/GenBank/DDBJ whole genome shotgun (WGS) entry which is preliminary data.</text>
</comment>
<dbReference type="EMBL" id="QJJM01000001">
    <property type="protein sequence ID" value="PXW79244.1"/>
    <property type="molecule type" value="Genomic_DNA"/>
</dbReference>
<evidence type="ECO:0000313" key="3">
    <source>
        <dbReference type="Proteomes" id="UP000248014"/>
    </source>
</evidence>
<dbReference type="Pfam" id="PF04402">
    <property type="entry name" value="SIMPL"/>
    <property type="match status" value="1"/>
</dbReference>
<protein>
    <recommendedName>
        <fullName evidence="4">Secreted protein</fullName>
    </recommendedName>
</protein>
<dbReference type="Proteomes" id="UP000248014">
    <property type="component" value="Unassembled WGS sequence"/>
</dbReference>
<sequence>MTTPLVRALPLAILAAAATPATAAVEITPSAGAPVVELSVTETVLGAPDTATFSTGVTSKAPTASAALRQNSADMDKVIKQIVALGIKREDIQTSGINLNMDYDYGTDGRQPRFIGYQVTNTVTVKVRQVDRLGAILDSVVSQGANNISGPFFSIDDDSAAQAEARDKAMKRAQMQAMDYARRIGFTGVQVLAVSEATYNASPFAGDMKMAPRGVVMAEAAPPVEGGQVGTSVTVNVTYQMTR</sequence>
<keyword evidence="3" id="KW-1185">Reference proteome</keyword>